<comment type="caution">
    <text evidence="2">The sequence shown here is derived from an EMBL/GenBank/DDBJ whole genome shotgun (WGS) entry which is preliminary data.</text>
</comment>
<keyword evidence="1" id="KW-0175">Coiled coil</keyword>
<sequence length="274" mass="31226">MLEVDDDPKTLCALLDALDEALEAHTDGLDDGNEESHQCTCSHNRTAKKKRGISSFARQRQQILDLQQEIQCLEGVLAAQKQHRAISLVHSERQKLWKAIALRQRRAQERAEAECAALRGYMAARFRLEDGNARAILAGAGYQVPRPLDLDVLRLPVDEAFARLHHLSQHTHVAFAAQCFSDGSQNFNHVEMMSNSTEETVIDCRNAWVLPFSLDHVHRSLWTYMNRMSMMIPDPDYQTDQLTTDDSVVNAYFFQAKMNDPAFQARDVTKNFRL</sequence>
<gene>
    <name evidence="2" type="ORF">Poli38472_004935</name>
</gene>
<dbReference type="EMBL" id="SPLM01000109">
    <property type="protein sequence ID" value="TMW59866.1"/>
    <property type="molecule type" value="Genomic_DNA"/>
</dbReference>
<keyword evidence="3" id="KW-1185">Reference proteome</keyword>
<organism evidence="2 3">
    <name type="scientific">Pythium oligandrum</name>
    <name type="common">Mycoparasitic fungus</name>
    <dbReference type="NCBI Taxonomy" id="41045"/>
    <lineage>
        <taxon>Eukaryota</taxon>
        <taxon>Sar</taxon>
        <taxon>Stramenopiles</taxon>
        <taxon>Oomycota</taxon>
        <taxon>Peronosporomycetes</taxon>
        <taxon>Pythiales</taxon>
        <taxon>Pythiaceae</taxon>
        <taxon>Pythium</taxon>
    </lineage>
</organism>
<dbReference type="AlphaFoldDB" id="A0A8K1FEV8"/>
<dbReference type="Proteomes" id="UP000794436">
    <property type="component" value="Unassembled WGS sequence"/>
</dbReference>
<name>A0A8K1FEV8_PYTOL</name>
<evidence type="ECO:0000256" key="1">
    <source>
        <dbReference type="SAM" id="Coils"/>
    </source>
</evidence>
<evidence type="ECO:0000313" key="2">
    <source>
        <dbReference type="EMBL" id="TMW59866.1"/>
    </source>
</evidence>
<evidence type="ECO:0000313" key="3">
    <source>
        <dbReference type="Proteomes" id="UP000794436"/>
    </source>
</evidence>
<feature type="coiled-coil region" evidence="1">
    <location>
        <begin position="56"/>
        <end position="83"/>
    </location>
</feature>
<proteinExistence type="predicted"/>
<accession>A0A8K1FEV8</accession>
<reference evidence="2" key="1">
    <citation type="submission" date="2019-03" db="EMBL/GenBank/DDBJ databases">
        <title>Long read genome sequence of the mycoparasitic Pythium oligandrum ATCC 38472 isolated from sugarbeet rhizosphere.</title>
        <authorList>
            <person name="Gaulin E."/>
        </authorList>
    </citation>
    <scope>NUCLEOTIDE SEQUENCE</scope>
    <source>
        <strain evidence="2">ATCC 38472_TT</strain>
    </source>
</reference>
<protein>
    <submittedName>
        <fullName evidence="2">Uncharacterized protein</fullName>
    </submittedName>
</protein>